<dbReference type="Proteomes" id="UP000310017">
    <property type="component" value="Chromosome"/>
</dbReference>
<dbReference type="Gene3D" id="2.160.20.10">
    <property type="entry name" value="Single-stranded right-handed beta-helix, Pectin lyase-like"/>
    <property type="match status" value="1"/>
</dbReference>
<name>A0A5B7SL05_9FLAO</name>
<sequence length="569" mass="63594">MKKFLFLIVSVFCILGLRPIKDSGNSQKQKLPFSSRMPLVDWIGLHNGVGVAHPWLYDELKAFPSAEGFGKYVTGGRGGEVLLVSNRKDTGDGSARKAWESETPGYIIFETAGYINVKNQRISPKDDKTVLGQSAFRNKGQGISFKMDQSNRYMGPLFGNKNGEGFGNHVTRYIRYRRGIGILGECCGDNFTPWGTEKRFIMDHCSFAFSTDQNVSFPSVGGYTVQYSISAFGLKWATHQYNKPGDSNYATGHSKGSLTSDTAECSWFGNLFANNNDRNPLIEAKATGITKVDITSNFFYNRGIFGIQLLPAKGVFNVNVVNNYWKNGPQSKERRYGFMWPSMPSGNYDGYRYTNLNYSQHRLYVKGNLSPKRPSLENPEWQVVGAWDDNRGAQHPEVHQVDNPFDFSIDTARVLEATALESELLSHVGASLYRDNFDELAIENAINNTGSIINGDGFTGDDLPSFTAFTGGYAPLSDMTSLPKDDDKDGIENRYDGDSDEYDSNLAFPNGLQVPDVITLSGSHNQVVPYFILNKKIWVNPGYELIEVRYFNAQDIEALTLTDFPFKQR</sequence>
<evidence type="ECO:0000256" key="1">
    <source>
        <dbReference type="ARBA" id="ARBA00022723"/>
    </source>
</evidence>
<dbReference type="PANTHER" id="PTHR42970:SF1">
    <property type="entry name" value="PECTATE LYASE C-RELATED"/>
    <property type="match status" value="1"/>
</dbReference>
<organism evidence="3 4">
    <name type="scientific">Aggregatimonas sangjinii</name>
    <dbReference type="NCBI Taxonomy" id="2583587"/>
    <lineage>
        <taxon>Bacteria</taxon>
        <taxon>Pseudomonadati</taxon>
        <taxon>Bacteroidota</taxon>
        <taxon>Flavobacteriia</taxon>
        <taxon>Flavobacteriales</taxon>
        <taxon>Flavobacteriaceae</taxon>
        <taxon>Aggregatimonas</taxon>
    </lineage>
</organism>
<proteinExistence type="predicted"/>
<dbReference type="PANTHER" id="PTHR42970">
    <property type="entry name" value="PECTATE LYASE C-RELATED"/>
    <property type="match status" value="1"/>
</dbReference>
<dbReference type="GO" id="GO:0046872">
    <property type="term" value="F:metal ion binding"/>
    <property type="evidence" value="ECO:0007669"/>
    <property type="project" value="UniProtKB-KW"/>
</dbReference>
<evidence type="ECO:0000256" key="2">
    <source>
        <dbReference type="ARBA" id="ARBA00023180"/>
    </source>
</evidence>
<dbReference type="InterPro" id="IPR052063">
    <property type="entry name" value="Polysaccharide_Lyase_1"/>
</dbReference>
<dbReference type="RefSeq" id="WP_138851086.1">
    <property type="nucleotide sequence ID" value="NZ_CP040710.1"/>
</dbReference>
<evidence type="ECO:0008006" key="5">
    <source>
        <dbReference type="Google" id="ProtNLM"/>
    </source>
</evidence>
<evidence type="ECO:0000313" key="4">
    <source>
        <dbReference type="Proteomes" id="UP000310017"/>
    </source>
</evidence>
<dbReference type="InterPro" id="IPR012334">
    <property type="entry name" value="Pectin_lyas_fold"/>
</dbReference>
<keyword evidence="2" id="KW-0325">Glycoprotein</keyword>
<dbReference type="SUPFAM" id="SSF51126">
    <property type="entry name" value="Pectin lyase-like"/>
    <property type="match status" value="1"/>
</dbReference>
<dbReference type="EMBL" id="CP040710">
    <property type="protein sequence ID" value="QCW98731.1"/>
    <property type="molecule type" value="Genomic_DNA"/>
</dbReference>
<dbReference type="KEGG" id="asag:FGM00_00805"/>
<dbReference type="InterPro" id="IPR011050">
    <property type="entry name" value="Pectin_lyase_fold/virulence"/>
</dbReference>
<protein>
    <recommendedName>
        <fullName evidence="5">Pectate lyase</fullName>
    </recommendedName>
</protein>
<gene>
    <name evidence="3" type="ORF">FGM00_00805</name>
</gene>
<keyword evidence="4" id="KW-1185">Reference proteome</keyword>
<evidence type="ECO:0000313" key="3">
    <source>
        <dbReference type="EMBL" id="QCW98731.1"/>
    </source>
</evidence>
<accession>A0A5B7SL05</accession>
<dbReference type="OrthoDB" id="8737820at2"/>
<dbReference type="AlphaFoldDB" id="A0A5B7SL05"/>
<keyword evidence="1" id="KW-0479">Metal-binding</keyword>
<reference evidence="3 4" key="1">
    <citation type="submission" date="2019-05" db="EMBL/GenBank/DDBJ databases">
        <title>Genome sequencing of F202Z8.</title>
        <authorList>
            <person name="Kwon Y.M."/>
        </authorList>
    </citation>
    <scope>NUCLEOTIDE SEQUENCE [LARGE SCALE GENOMIC DNA]</scope>
    <source>
        <strain evidence="3 4">F202Z8</strain>
    </source>
</reference>